<evidence type="ECO:0000313" key="10">
    <source>
        <dbReference type="Proteomes" id="UP000199496"/>
    </source>
</evidence>
<feature type="binding site" description="covalent" evidence="7">
    <location>
        <position position="143"/>
    </location>
    <ligand>
        <name>heme c</name>
        <dbReference type="ChEBI" id="CHEBI:61717"/>
    </ligand>
</feature>
<evidence type="ECO:0000256" key="5">
    <source>
        <dbReference type="ARBA" id="ARBA00023004"/>
    </source>
</evidence>
<reference evidence="9 10" key="1">
    <citation type="submission" date="2016-10" db="EMBL/GenBank/DDBJ databases">
        <authorList>
            <person name="de Groot N.N."/>
        </authorList>
    </citation>
    <scope>NUCLEOTIDE SEQUENCE [LARGE SCALE GENOMIC DNA]</scope>
    <source>
        <strain evidence="9 10">B7-7</strain>
    </source>
</reference>
<dbReference type="GO" id="GO:0042597">
    <property type="term" value="C:periplasmic space"/>
    <property type="evidence" value="ECO:0007669"/>
    <property type="project" value="InterPro"/>
</dbReference>
<keyword evidence="2 7" id="KW-0349">Heme</keyword>
<evidence type="ECO:0000256" key="7">
    <source>
        <dbReference type="PIRSR" id="PIRSR000027-2"/>
    </source>
</evidence>
<dbReference type="STRING" id="867345.SAMN05421693_104104"/>
<keyword evidence="1" id="KW-0813">Transport</keyword>
<dbReference type="RefSeq" id="WP_090203842.1">
    <property type="nucleotide sequence ID" value="NZ_FOFO01000004.1"/>
</dbReference>
<comment type="PTM">
    <text evidence="7">Binds 1 heme group per subunit.</text>
</comment>
<gene>
    <name evidence="9" type="ORF">SAMN05421693_104104</name>
</gene>
<dbReference type="GO" id="GO:0020037">
    <property type="term" value="F:heme binding"/>
    <property type="evidence" value="ECO:0007669"/>
    <property type="project" value="InterPro"/>
</dbReference>
<dbReference type="PIRSF" id="PIRSF000027">
    <property type="entry name" value="Cytc_c_prime"/>
    <property type="match status" value="1"/>
</dbReference>
<dbReference type="Proteomes" id="UP000199496">
    <property type="component" value="Unassembled WGS sequence"/>
</dbReference>
<dbReference type="GO" id="GO:0009055">
    <property type="term" value="F:electron transfer activity"/>
    <property type="evidence" value="ECO:0007669"/>
    <property type="project" value="InterPro"/>
</dbReference>
<feature type="signal peptide" evidence="8">
    <location>
        <begin position="1"/>
        <end position="23"/>
    </location>
</feature>
<name>A0A1H9A915_9GAMM</name>
<organism evidence="9 10">
    <name type="scientific">Ectothiorhodospira magna</name>
    <dbReference type="NCBI Taxonomy" id="867345"/>
    <lineage>
        <taxon>Bacteria</taxon>
        <taxon>Pseudomonadati</taxon>
        <taxon>Pseudomonadota</taxon>
        <taxon>Gammaproteobacteria</taxon>
        <taxon>Chromatiales</taxon>
        <taxon>Ectothiorhodospiraceae</taxon>
        <taxon>Ectothiorhodospira</taxon>
    </lineage>
</organism>
<keyword evidence="5 6" id="KW-0408">Iron</keyword>
<dbReference type="AlphaFoldDB" id="A0A1H9A915"/>
<dbReference type="GO" id="GO:0022900">
    <property type="term" value="P:electron transport chain"/>
    <property type="evidence" value="ECO:0007669"/>
    <property type="project" value="InterPro"/>
</dbReference>
<keyword evidence="10" id="KW-1185">Reference proteome</keyword>
<sequence>MKTQTKALIAGLILTLAAGTAWAVDPEDAIEYRKAVFQVFKWNMGPMGAMAQGDRPFDREELAKYAEQMARTADLPWQGYVDGSDVGNTASRPEVWTDRARFDAMARDFETQANRLLDVVNSDANERQIRMEIGRLGQTCRTCHDDFRVARR</sequence>
<dbReference type="InterPro" id="IPR010980">
    <property type="entry name" value="Cyt_c/b562"/>
</dbReference>
<keyword evidence="4" id="KW-0249">Electron transport</keyword>
<evidence type="ECO:0000256" key="4">
    <source>
        <dbReference type="ARBA" id="ARBA00022982"/>
    </source>
</evidence>
<evidence type="ECO:0000256" key="2">
    <source>
        <dbReference type="ARBA" id="ARBA00022617"/>
    </source>
</evidence>
<dbReference type="OrthoDB" id="5520910at2"/>
<evidence type="ECO:0000256" key="1">
    <source>
        <dbReference type="ARBA" id="ARBA00022448"/>
    </source>
</evidence>
<dbReference type="GO" id="GO:0005506">
    <property type="term" value="F:iron ion binding"/>
    <property type="evidence" value="ECO:0007669"/>
    <property type="project" value="InterPro"/>
</dbReference>
<dbReference type="EMBL" id="FOFO01000004">
    <property type="protein sequence ID" value="SEP73115.1"/>
    <property type="molecule type" value="Genomic_DNA"/>
</dbReference>
<dbReference type="InterPro" id="IPR002321">
    <property type="entry name" value="Cyt_c_II"/>
</dbReference>
<dbReference type="Gene3D" id="1.20.120.10">
    <property type="entry name" value="Cytochrome c/b562"/>
    <property type="match status" value="1"/>
</dbReference>
<dbReference type="InterPro" id="IPR012127">
    <property type="entry name" value="Cyt_c_prime"/>
</dbReference>
<evidence type="ECO:0000313" key="9">
    <source>
        <dbReference type="EMBL" id="SEP73115.1"/>
    </source>
</evidence>
<accession>A0A1H9A915</accession>
<dbReference type="SUPFAM" id="SSF47175">
    <property type="entry name" value="Cytochromes"/>
    <property type="match status" value="1"/>
</dbReference>
<feature type="chain" id="PRO_5011760833" evidence="8">
    <location>
        <begin position="24"/>
        <end position="152"/>
    </location>
</feature>
<feature type="binding site" description="covalent" evidence="7">
    <location>
        <position position="140"/>
    </location>
    <ligand>
        <name>heme c</name>
        <dbReference type="ChEBI" id="CHEBI:61717"/>
    </ligand>
</feature>
<evidence type="ECO:0000256" key="3">
    <source>
        <dbReference type="ARBA" id="ARBA00022723"/>
    </source>
</evidence>
<feature type="binding site" description="axial binding residue" evidence="6">
    <location>
        <position position="144"/>
    </location>
    <ligand>
        <name>heme c</name>
        <dbReference type="ChEBI" id="CHEBI:61717"/>
    </ligand>
    <ligandPart>
        <name>Fe</name>
        <dbReference type="ChEBI" id="CHEBI:18248"/>
    </ligandPart>
</feature>
<dbReference type="Pfam" id="PF01322">
    <property type="entry name" value="Cytochrom_C_2"/>
    <property type="match status" value="1"/>
</dbReference>
<protein>
    <submittedName>
        <fullName evidence="9">Cytochrome c556</fullName>
    </submittedName>
</protein>
<dbReference type="PROSITE" id="PS51009">
    <property type="entry name" value="CYTCII"/>
    <property type="match status" value="1"/>
</dbReference>
<evidence type="ECO:0000256" key="6">
    <source>
        <dbReference type="PIRSR" id="PIRSR000027-1"/>
    </source>
</evidence>
<evidence type="ECO:0000256" key="8">
    <source>
        <dbReference type="SAM" id="SignalP"/>
    </source>
</evidence>
<keyword evidence="8" id="KW-0732">Signal</keyword>
<proteinExistence type="predicted"/>
<keyword evidence="3 6" id="KW-0479">Metal-binding</keyword>